<name>M8C1P1_AEGTA</name>
<protein>
    <submittedName>
        <fullName evidence="2">Uncharacterized protein</fullName>
    </submittedName>
</protein>
<organism evidence="2">
    <name type="scientific">Aegilops tauschii</name>
    <name type="common">Tausch's goatgrass</name>
    <name type="synonym">Aegilops squarrosa</name>
    <dbReference type="NCBI Taxonomy" id="37682"/>
    <lineage>
        <taxon>Eukaryota</taxon>
        <taxon>Viridiplantae</taxon>
        <taxon>Streptophyta</taxon>
        <taxon>Embryophyta</taxon>
        <taxon>Tracheophyta</taxon>
        <taxon>Spermatophyta</taxon>
        <taxon>Magnoliopsida</taxon>
        <taxon>Liliopsida</taxon>
        <taxon>Poales</taxon>
        <taxon>Poaceae</taxon>
        <taxon>BOP clade</taxon>
        <taxon>Pooideae</taxon>
        <taxon>Triticodae</taxon>
        <taxon>Triticeae</taxon>
        <taxon>Triticinae</taxon>
        <taxon>Aegilops</taxon>
    </lineage>
</organism>
<sequence length="119" mass="12728">MAMMASEAGDSSKILRQIRGIELITRDTRVDPVGSSKPTIATTLRTDSSSHRTRLARAGDPIPIGITPSSGIKPNSTKETGQLQLRPPRRRHTLLCNASQIGATRPASHPYVPKSACSA</sequence>
<accession>M8C1P1</accession>
<feature type="region of interest" description="Disordered" evidence="1">
    <location>
        <begin position="30"/>
        <end position="119"/>
    </location>
</feature>
<proteinExistence type="predicted"/>
<evidence type="ECO:0000313" key="2">
    <source>
        <dbReference type="EnsemblPlants" id="EMT28144"/>
    </source>
</evidence>
<reference evidence="2" key="1">
    <citation type="submission" date="2015-06" db="UniProtKB">
        <authorList>
            <consortium name="EnsemblPlants"/>
        </authorList>
    </citation>
    <scope>IDENTIFICATION</scope>
</reference>
<dbReference type="AlphaFoldDB" id="M8C1P1"/>
<dbReference type="EnsemblPlants" id="EMT28144">
    <property type="protein sequence ID" value="EMT28144"/>
    <property type="gene ID" value="F775_31257"/>
</dbReference>
<evidence type="ECO:0000256" key="1">
    <source>
        <dbReference type="SAM" id="MobiDB-lite"/>
    </source>
</evidence>
<feature type="compositionally biased region" description="Polar residues" evidence="1">
    <location>
        <begin position="36"/>
        <end position="47"/>
    </location>
</feature>
<feature type="compositionally biased region" description="Low complexity" evidence="1">
    <location>
        <begin position="61"/>
        <end position="74"/>
    </location>
</feature>